<dbReference type="Gene3D" id="3.30.420.150">
    <property type="entry name" value="Exopolyphosphatase. Domain 2"/>
    <property type="match status" value="1"/>
</dbReference>
<dbReference type="OrthoDB" id="3698573at2"/>
<dbReference type="PANTHER" id="PTHR30005">
    <property type="entry name" value="EXOPOLYPHOSPHATASE"/>
    <property type="match status" value="1"/>
</dbReference>
<organism evidence="2 3">
    <name type="scientific">Qipengyuania gaetbuli</name>
    <dbReference type="NCBI Taxonomy" id="266952"/>
    <lineage>
        <taxon>Bacteria</taxon>
        <taxon>Pseudomonadati</taxon>
        <taxon>Pseudomonadota</taxon>
        <taxon>Alphaproteobacteria</taxon>
        <taxon>Sphingomonadales</taxon>
        <taxon>Erythrobacteraceae</taxon>
        <taxon>Qipengyuania</taxon>
    </lineage>
</organism>
<feature type="domain" description="Ppx/GppA phosphatase N-terminal" evidence="1">
    <location>
        <begin position="36"/>
        <end position="308"/>
    </location>
</feature>
<accession>A0A844XW57</accession>
<name>A0A844XW57_9SPHN</name>
<dbReference type="Pfam" id="PF02541">
    <property type="entry name" value="Ppx-GppA"/>
    <property type="match status" value="1"/>
</dbReference>
<dbReference type="SUPFAM" id="SSF53067">
    <property type="entry name" value="Actin-like ATPase domain"/>
    <property type="match status" value="2"/>
</dbReference>
<dbReference type="PANTHER" id="PTHR30005:SF0">
    <property type="entry name" value="RETROGRADE REGULATION PROTEIN 2"/>
    <property type="match status" value="1"/>
</dbReference>
<dbReference type="InterPro" id="IPR003695">
    <property type="entry name" value="Ppx_GppA_N"/>
</dbReference>
<dbReference type="Proteomes" id="UP000444185">
    <property type="component" value="Unassembled WGS sequence"/>
</dbReference>
<keyword evidence="3" id="KW-1185">Reference proteome</keyword>
<dbReference type="RefSeq" id="WP_160606440.1">
    <property type="nucleotide sequence ID" value="NZ_WTYF01000003.1"/>
</dbReference>
<dbReference type="Gene3D" id="1.10.3210.10">
    <property type="entry name" value="Hypothetical protein af1432"/>
    <property type="match status" value="1"/>
</dbReference>
<dbReference type="AlphaFoldDB" id="A0A844XW57"/>
<protein>
    <submittedName>
        <fullName evidence="2">Ppx/GppA family phosphatase</fullName>
    </submittedName>
</protein>
<comment type="caution">
    <text evidence="2">The sequence shown here is derived from an EMBL/GenBank/DDBJ whole genome shotgun (WGS) entry which is preliminary data.</text>
</comment>
<dbReference type="InterPro" id="IPR043129">
    <property type="entry name" value="ATPase_NBD"/>
</dbReference>
<dbReference type="InterPro" id="IPR050273">
    <property type="entry name" value="GppA/Ppx_hydrolase"/>
</dbReference>
<evidence type="ECO:0000313" key="2">
    <source>
        <dbReference type="EMBL" id="MXO50111.1"/>
    </source>
</evidence>
<dbReference type="Gene3D" id="3.30.420.40">
    <property type="match status" value="1"/>
</dbReference>
<evidence type="ECO:0000313" key="3">
    <source>
        <dbReference type="Proteomes" id="UP000444185"/>
    </source>
</evidence>
<gene>
    <name evidence="2" type="ORF">GRI42_02185</name>
</gene>
<evidence type="ECO:0000259" key="1">
    <source>
        <dbReference type="Pfam" id="PF02541"/>
    </source>
</evidence>
<reference evidence="2 3" key="1">
    <citation type="submission" date="2019-12" db="EMBL/GenBank/DDBJ databases">
        <title>Genomic-based taxomic classification of the family Erythrobacteraceae.</title>
        <authorList>
            <person name="Xu L."/>
        </authorList>
    </citation>
    <scope>NUCLEOTIDE SEQUENCE [LARGE SCALE GENOMIC DNA]</scope>
    <source>
        <strain evidence="2 3">DSM 16225</strain>
    </source>
</reference>
<dbReference type="CDD" id="cd24052">
    <property type="entry name" value="ASKHA_NBD_HpPPX-GppA-like"/>
    <property type="match status" value="1"/>
</dbReference>
<sequence>MTSVKSRSAKWQRRLIHPPRAVIDIGSNTVRLVLYEGTARSPETVWNEKVAARLGRDLSETGRIPEEAMDEALAALARYALIIRDRGIDDVQTVATAAARDAENGGEFLDLVAALGLSPRLLSGEEEACASAFGAIGAFPGAKGMIADLGGGSLELVSIGDGECHDAVSLPFGTLRLPAQRAAAGDFEQQVHDTLSGVGWASGHEGPLYMIGGTWRALAHYAMRECDYPLTDPHGFCLTVEEAQDLAGRLVDADPEKLMEISGISPMRAGYLPDAAALLKPLLAELKPESLVFSSWGIREGLLFSQLNDLTRSLDPLLAGVHAFAEPRDAPIVDATRIAGWTVDLASGGGKRNERLRLAAAQLALALQRVEPNLRSNHATEWALDKRWIDCTPRDRAMICAALLGSLGATEVPNRLRRLASDEDLREGLTWGLGYRLARRLGAGARVALASSRLRLKKKSLVLYMDESRAALATWPLTKDLEVLAEWLGRKPRIKIGKFDFSNELEEEEEED</sequence>
<proteinExistence type="predicted"/>
<dbReference type="EMBL" id="WTYF01000003">
    <property type="protein sequence ID" value="MXO50111.1"/>
    <property type="molecule type" value="Genomic_DNA"/>
</dbReference>